<reference evidence="10" key="1">
    <citation type="submission" date="2012-12" db="EMBL/GenBank/DDBJ databases">
        <authorList>
            <person name="Hellsten U."/>
            <person name="Grimwood J."/>
            <person name="Chapman J.A."/>
            <person name="Shapiro H."/>
            <person name="Aerts A."/>
            <person name="Otillar R.P."/>
            <person name="Terry A.Y."/>
            <person name="Boore J.L."/>
            <person name="Simakov O."/>
            <person name="Marletaz F."/>
            <person name="Cho S.-J."/>
            <person name="Edsinger-Gonzales E."/>
            <person name="Havlak P."/>
            <person name="Kuo D.-H."/>
            <person name="Larsson T."/>
            <person name="Lv J."/>
            <person name="Arendt D."/>
            <person name="Savage R."/>
            <person name="Osoegawa K."/>
            <person name="de Jong P."/>
            <person name="Lindberg D.R."/>
            <person name="Seaver E.C."/>
            <person name="Weisblat D.A."/>
            <person name="Putnam N.H."/>
            <person name="Grigoriev I.V."/>
            <person name="Rokhsar D.S."/>
        </authorList>
    </citation>
    <scope>NUCLEOTIDE SEQUENCE</scope>
    <source>
        <strain evidence="10">I ESC-2004</strain>
    </source>
</reference>
<keyword evidence="4 6" id="KW-1133">Transmembrane helix</keyword>
<sequence>PPDPSCCQRFRYAFLCPPHGTVAQGLTLVLCLLLAWGLLWGITGAQALPGGNLFSIFIVVVCASVGGRLVQIIHLPPLLGMLIVGFALRNIPVINVAKDIDPMWSGALRNTALAVILTRAGLGLDPVALRKLSRGVFLLAFSPCIAETVVEAIAAHFILGFPWLWGVMLGFVLAAVSPAVVVPSMLSLHEQGYGVIKGIPTLVIAAASVDDVLAISGFGVALGIAFSKGDLVWTIFKGPLEAVLGIVYGFLLGFLGWYFPHSQHGSRNLFRFLFLFAAGLFSIFVSLRAELSGAGALGALTTAFVVAVKWRGEMEAHTTMPVSEAFAVLWVVFQPVLFSLIGAEVSIEALQPKTVGLGLAVLGLGLSLRLVVSFLAVFGLNFNWKEKFFIPLAWLPKATVQAAIGSYALDTARAFGSDPEDIKLGTQVVLTIAVLSIVITAPLGAAAIALSAPRLLHK</sequence>
<dbReference type="GO" id="GO:1902600">
    <property type="term" value="P:proton transmembrane transport"/>
    <property type="evidence" value="ECO:0007669"/>
    <property type="project" value="InterPro"/>
</dbReference>
<dbReference type="EMBL" id="KB293048">
    <property type="protein sequence ID" value="ELU16618.1"/>
    <property type="molecule type" value="Genomic_DNA"/>
</dbReference>
<name>R7VCR4_CAPTE</name>
<protein>
    <recommendedName>
        <fullName evidence="7">Cation/H+ exchanger transmembrane domain-containing protein</fullName>
    </recommendedName>
</protein>
<dbReference type="Gene3D" id="1.20.1530.20">
    <property type="match status" value="1"/>
</dbReference>
<dbReference type="AlphaFoldDB" id="R7VCR4"/>
<evidence type="ECO:0000256" key="5">
    <source>
        <dbReference type="ARBA" id="ARBA00023136"/>
    </source>
</evidence>
<evidence type="ECO:0000256" key="2">
    <source>
        <dbReference type="ARBA" id="ARBA00007367"/>
    </source>
</evidence>
<proteinExistence type="inferred from homology"/>
<reference evidence="9" key="3">
    <citation type="submission" date="2015-06" db="UniProtKB">
        <authorList>
            <consortium name="EnsemblMetazoa"/>
        </authorList>
    </citation>
    <scope>IDENTIFICATION</scope>
</reference>
<dbReference type="InterPro" id="IPR038770">
    <property type="entry name" value="Na+/solute_symporter_sf"/>
</dbReference>
<feature type="transmembrane region" description="Helical" evidence="6">
    <location>
        <begin position="136"/>
        <end position="157"/>
    </location>
</feature>
<organism evidence="8">
    <name type="scientific">Capitella teleta</name>
    <name type="common">Polychaete worm</name>
    <dbReference type="NCBI Taxonomy" id="283909"/>
    <lineage>
        <taxon>Eukaryota</taxon>
        <taxon>Metazoa</taxon>
        <taxon>Spiralia</taxon>
        <taxon>Lophotrochozoa</taxon>
        <taxon>Annelida</taxon>
        <taxon>Polychaeta</taxon>
        <taxon>Sedentaria</taxon>
        <taxon>Scolecida</taxon>
        <taxon>Capitellidae</taxon>
        <taxon>Capitella</taxon>
    </lineage>
</organism>
<feature type="domain" description="Cation/H+ exchanger transmembrane" evidence="7">
    <location>
        <begin position="62"/>
        <end position="442"/>
    </location>
</feature>
<accession>R7VCR4</accession>
<feature type="transmembrane region" description="Helical" evidence="6">
    <location>
        <begin position="293"/>
        <end position="310"/>
    </location>
</feature>
<feature type="transmembrane region" description="Helical" evidence="6">
    <location>
        <begin position="238"/>
        <end position="257"/>
    </location>
</feature>
<evidence type="ECO:0000256" key="3">
    <source>
        <dbReference type="ARBA" id="ARBA00022692"/>
    </source>
</evidence>
<feature type="transmembrane region" description="Helical" evidence="6">
    <location>
        <begin position="429"/>
        <end position="452"/>
    </location>
</feature>
<dbReference type="PANTHER" id="PTHR31102:SF1">
    <property type="entry name" value="CATION_H+ EXCHANGER DOMAIN-CONTAINING PROTEIN"/>
    <property type="match status" value="1"/>
</dbReference>
<evidence type="ECO:0000256" key="1">
    <source>
        <dbReference type="ARBA" id="ARBA00004141"/>
    </source>
</evidence>
<dbReference type="OrthoDB" id="423807at2759"/>
<keyword evidence="3 6" id="KW-0812">Transmembrane</keyword>
<feature type="transmembrane region" description="Helical" evidence="6">
    <location>
        <begin position="269"/>
        <end position="287"/>
    </location>
</feature>
<dbReference type="GO" id="GO:0016020">
    <property type="term" value="C:membrane"/>
    <property type="evidence" value="ECO:0007669"/>
    <property type="project" value="UniProtKB-SubCell"/>
</dbReference>
<feature type="transmembrane region" description="Helical" evidence="6">
    <location>
        <begin position="355"/>
        <end position="381"/>
    </location>
</feature>
<dbReference type="EMBL" id="AMQN01004265">
    <property type="status" value="NOT_ANNOTATED_CDS"/>
    <property type="molecule type" value="Genomic_DNA"/>
</dbReference>
<feature type="non-terminal residue" evidence="8">
    <location>
        <position position="1"/>
    </location>
</feature>
<dbReference type="Proteomes" id="UP000014760">
    <property type="component" value="Unassembled WGS sequence"/>
</dbReference>
<reference evidence="8 10" key="2">
    <citation type="journal article" date="2013" name="Nature">
        <title>Insights into bilaterian evolution from three spiralian genomes.</title>
        <authorList>
            <person name="Simakov O."/>
            <person name="Marletaz F."/>
            <person name="Cho S.J."/>
            <person name="Edsinger-Gonzales E."/>
            <person name="Havlak P."/>
            <person name="Hellsten U."/>
            <person name="Kuo D.H."/>
            <person name="Larsson T."/>
            <person name="Lv J."/>
            <person name="Arendt D."/>
            <person name="Savage R."/>
            <person name="Osoegawa K."/>
            <person name="de Jong P."/>
            <person name="Grimwood J."/>
            <person name="Chapman J.A."/>
            <person name="Shapiro H."/>
            <person name="Aerts A."/>
            <person name="Otillar R.P."/>
            <person name="Terry A.Y."/>
            <person name="Boore J.L."/>
            <person name="Grigoriev I.V."/>
            <person name="Lindberg D.R."/>
            <person name="Seaver E.C."/>
            <person name="Weisblat D.A."/>
            <person name="Putnam N.H."/>
            <person name="Rokhsar D.S."/>
        </authorList>
    </citation>
    <scope>NUCLEOTIDE SEQUENCE</scope>
    <source>
        <strain evidence="8 10">I ESC-2004</strain>
    </source>
</reference>
<dbReference type="STRING" id="283909.R7VCR4"/>
<feature type="transmembrane region" description="Helical" evidence="6">
    <location>
        <begin position="21"/>
        <end position="42"/>
    </location>
</feature>
<evidence type="ECO:0000256" key="4">
    <source>
        <dbReference type="ARBA" id="ARBA00022989"/>
    </source>
</evidence>
<feature type="transmembrane region" description="Helical" evidence="6">
    <location>
        <begin position="202"/>
        <end position="226"/>
    </location>
</feature>
<evidence type="ECO:0000259" key="7">
    <source>
        <dbReference type="Pfam" id="PF00999"/>
    </source>
</evidence>
<feature type="non-terminal residue" evidence="8">
    <location>
        <position position="458"/>
    </location>
</feature>
<dbReference type="PANTHER" id="PTHR31102">
    <property type="match status" value="1"/>
</dbReference>
<comment type="similarity">
    <text evidence="2">Belongs to the monovalent cation:proton antiporter 1 (CPA1) transporter (TC 2.A.36) family.</text>
</comment>
<evidence type="ECO:0000313" key="9">
    <source>
        <dbReference type="EnsemblMetazoa" id="CapteP34319"/>
    </source>
</evidence>
<feature type="transmembrane region" description="Helical" evidence="6">
    <location>
        <begin position="163"/>
        <end position="182"/>
    </location>
</feature>
<dbReference type="Pfam" id="PF00999">
    <property type="entry name" value="Na_H_Exchanger"/>
    <property type="match status" value="1"/>
</dbReference>
<feature type="transmembrane region" description="Helical" evidence="6">
    <location>
        <begin position="322"/>
        <end position="343"/>
    </location>
</feature>
<dbReference type="HOGENOM" id="CLU_018415_4_1_1"/>
<evidence type="ECO:0000313" key="8">
    <source>
        <dbReference type="EMBL" id="ELU16618.1"/>
    </source>
</evidence>
<dbReference type="OMA" id="WAIPTFA"/>
<comment type="subcellular location">
    <subcellularLocation>
        <location evidence="1">Membrane</location>
        <topology evidence="1">Multi-pass membrane protein</topology>
    </subcellularLocation>
</comment>
<dbReference type="InterPro" id="IPR006153">
    <property type="entry name" value="Cation/H_exchanger_TM"/>
</dbReference>
<dbReference type="GO" id="GO:0015297">
    <property type="term" value="F:antiporter activity"/>
    <property type="evidence" value="ECO:0007669"/>
    <property type="project" value="InterPro"/>
</dbReference>
<evidence type="ECO:0000256" key="6">
    <source>
        <dbReference type="SAM" id="Phobius"/>
    </source>
</evidence>
<dbReference type="InterPro" id="IPR051843">
    <property type="entry name" value="CPA1_transporter"/>
</dbReference>
<evidence type="ECO:0000313" key="10">
    <source>
        <dbReference type="Proteomes" id="UP000014760"/>
    </source>
</evidence>
<keyword evidence="10" id="KW-1185">Reference proteome</keyword>
<keyword evidence="5 6" id="KW-0472">Membrane</keyword>
<gene>
    <name evidence="8" type="ORF">CAPTEDRAFT_34319</name>
</gene>
<feature type="transmembrane region" description="Helical" evidence="6">
    <location>
        <begin position="78"/>
        <end position="97"/>
    </location>
</feature>
<feature type="transmembrane region" description="Helical" evidence="6">
    <location>
        <begin position="48"/>
        <end position="66"/>
    </location>
</feature>
<dbReference type="EnsemblMetazoa" id="CapteT34319">
    <property type="protein sequence ID" value="CapteP34319"/>
    <property type="gene ID" value="CapteG34319"/>
</dbReference>
<dbReference type="FunCoup" id="R7VCR4">
    <property type="interactions" value="1"/>
</dbReference>